<dbReference type="FunFam" id="3.30.420.40:FF:000023">
    <property type="entry name" value="Guanosine-5'-triphosphate,3'-diphosphate pyrophosphatase"/>
    <property type="match status" value="1"/>
</dbReference>
<comment type="subcellular location">
    <subcellularLocation>
        <location evidence="2">Cell membrane</location>
        <topology evidence="2">Peripheral membrane protein</topology>
    </subcellularLocation>
</comment>
<dbReference type="PATRIC" id="fig|1229493.5.peg.4532"/>
<dbReference type="InterPro" id="IPR030673">
    <property type="entry name" value="PyroPPase_GppA_Ppx"/>
</dbReference>
<dbReference type="Pfam" id="PF02541">
    <property type="entry name" value="Ppx-GppA"/>
    <property type="match status" value="1"/>
</dbReference>
<comment type="cofactor">
    <cofactor evidence="1">
        <name>Mg(2+)</name>
        <dbReference type="ChEBI" id="CHEBI:18420"/>
    </cofactor>
</comment>
<dbReference type="InterPro" id="IPR022371">
    <property type="entry name" value="Exopolyphosphatase"/>
</dbReference>
<dbReference type="PANTHER" id="PTHR30005">
    <property type="entry name" value="EXOPOLYPHOSPHATASE"/>
    <property type="match status" value="1"/>
</dbReference>
<comment type="similarity">
    <text evidence="3">Belongs to the GppA/Ppx family.</text>
</comment>
<dbReference type="Gene3D" id="3.30.420.40">
    <property type="match status" value="1"/>
</dbReference>
<dbReference type="InterPro" id="IPR003695">
    <property type="entry name" value="Ppx_GppA_N"/>
</dbReference>
<dbReference type="AlphaFoldDB" id="A0A0C1VL34"/>
<protein>
    <recommendedName>
        <fullName evidence="6">Exopolyphosphatase</fullName>
        <ecNumber evidence="5">3.6.1.11</ecNumber>
    </recommendedName>
</protein>
<keyword evidence="7" id="KW-1003">Cell membrane</keyword>
<dbReference type="GO" id="GO:0004309">
    <property type="term" value="F:exopolyphosphatase activity"/>
    <property type="evidence" value="ECO:0007669"/>
    <property type="project" value="UniProtKB-EC"/>
</dbReference>
<proteinExistence type="inferred from homology"/>
<comment type="caution">
    <text evidence="13">The sequence shown here is derived from an EMBL/GenBank/DDBJ whole genome shotgun (WGS) entry which is preliminary data.</text>
</comment>
<dbReference type="PIRSF" id="PIRSF001267">
    <property type="entry name" value="Pyrophosphatase_GppA_Ppx"/>
    <property type="match status" value="1"/>
</dbReference>
<dbReference type="GO" id="GO:0006798">
    <property type="term" value="P:polyphosphate catabolic process"/>
    <property type="evidence" value="ECO:0007669"/>
    <property type="project" value="TreeGrafter"/>
</dbReference>
<evidence type="ECO:0000256" key="9">
    <source>
        <dbReference type="ARBA" id="ARBA00023136"/>
    </source>
</evidence>
<evidence type="ECO:0000256" key="3">
    <source>
        <dbReference type="ARBA" id="ARBA00007125"/>
    </source>
</evidence>
<dbReference type="FunFam" id="3.30.420.150:FF:000001">
    <property type="entry name" value="Guanosine-5'-triphosphate,3'-diphosphate pyrophosphatase"/>
    <property type="match status" value="1"/>
</dbReference>
<evidence type="ECO:0000256" key="7">
    <source>
        <dbReference type="ARBA" id="ARBA00022475"/>
    </source>
</evidence>
<comment type="catalytic activity">
    <reaction evidence="10">
        <text>[phosphate](n) + H2O = [phosphate](n-1) + phosphate + H(+)</text>
        <dbReference type="Rhea" id="RHEA:21528"/>
        <dbReference type="Rhea" id="RHEA-COMP:9859"/>
        <dbReference type="Rhea" id="RHEA-COMP:14279"/>
        <dbReference type="ChEBI" id="CHEBI:15377"/>
        <dbReference type="ChEBI" id="CHEBI:15378"/>
        <dbReference type="ChEBI" id="CHEBI:16838"/>
        <dbReference type="ChEBI" id="CHEBI:43474"/>
        <dbReference type="EC" id="3.6.1.11"/>
    </reaction>
</comment>
<gene>
    <name evidence="13" type="ORF">H735_24810</name>
</gene>
<evidence type="ECO:0000256" key="5">
    <source>
        <dbReference type="ARBA" id="ARBA00012451"/>
    </source>
</evidence>
<dbReference type="GO" id="GO:0005886">
    <property type="term" value="C:plasma membrane"/>
    <property type="evidence" value="ECO:0007669"/>
    <property type="project" value="UniProtKB-SubCell"/>
</dbReference>
<evidence type="ECO:0000256" key="1">
    <source>
        <dbReference type="ARBA" id="ARBA00001946"/>
    </source>
</evidence>
<evidence type="ECO:0000313" key="14">
    <source>
        <dbReference type="Proteomes" id="UP000031586"/>
    </source>
</evidence>
<dbReference type="Pfam" id="PF21447">
    <property type="entry name" value="Ppx-GppA_III"/>
    <property type="match status" value="1"/>
</dbReference>
<dbReference type="PANTHER" id="PTHR30005:SF14">
    <property type="entry name" value="EXOPOLYPHOSPHATASE"/>
    <property type="match status" value="1"/>
</dbReference>
<dbReference type="Gene3D" id="3.30.420.150">
    <property type="entry name" value="Exopolyphosphatase. Domain 2"/>
    <property type="match status" value="1"/>
</dbReference>
<evidence type="ECO:0000256" key="8">
    <source>
        <dbReference type="ARBA" id="ARBA00022801"/>
    </source>
</evidence>
<dbReference type="InterPro" id="IPR050273">
    <property type="entry name" value="GppA/Ppx_hydrolase"/>
</dbReference>
<keyword evidence="9" id="KW-0472">Membrane</keyword>
<evidence type="ECO:0000313" key="13">
    <source>
        <dbReference type="EMBL" id="KIF50508.1"/>
    </source>
</evidence>
<sequence length="501" mass="56679">MPQILEQDVRHIAAIDLGSNSFHMVVAKVVGSDLQLVSRHKQRVRLAAGLDSELNLSHAAMERGLECLAMFSERLQGFEASNVRIAATHTLRRANNAHLFIKRAKEVLPFPIEIIPGEEEARLIYLGVAHTQAESNSKLVVDIGGGSTEMIIGQEFEPELLNSKQMGCVSFTEQFFNNGKLSRKNFSKAILAAEQRMESIAAKYRKKGWDIALGSSGTIKAIREVLIGLGHEDGLITNKRLGKLIDTLCEFESIDDIELVGLTDERKPVFAAGVAILSAIFQSLKINQMFFSDGALREGLLYEMEERFARSDIRMRTTENLAKQHRVDIEHAARVKGHAREMLCNVRSELGIKKKSELFDLLEWAALLHEVGLSISLRGFHRHSFYILLHSNLPGFNREQQLVLATLARFQRKSLKLNEFPEFNLYKESDIINLIKILRLAIVVNGQRNDDPLPELTLSIEEDKWVLTSVEEDWLENNKLLDADLQEEQQRWESAGWTLSF</sequence>
<name>A0A0C1VL34_9VIBR</name>
<organism evidence="13 14">
    <name type="scientific">Vibrio owensii CAIM 1854 = LMG 25443</name>
    <dbReference type="NCBI Taxonomy" id="1229493"/>
    <lineage>
        <taxon>Bacteria</taxon>
        <taxon>Pseudomonadati</taxon>
        <taxon>Pseudomonadota</taxon>
        <taxon>Gammaproteobacteria</taxon>
        <taxon>Vibrionales</taxon>
        <taxon>Vibrionaceae</taxon>
        <taxon>Vibrio</taxon>
    </lineage>
</organism>
<evidence type="ECO:0000259" key="12">
    <source>
        <dbReference type="Pfam" id="PF21447"/>
    </source>
</evidence>
<dbReference type="InterPro" id="IPR048950">
    <property type="entry name" value="Ppx_GppA_C"/>
</dbReference>
<dbReference type="EMBL" id="JPRD01000052">
    <property type="protein sequence ID" value="KIF50508.1"/>
    <property type="molecule type" value="Genomic_DNA"/>
</dbReference>
<comment type="subunit">
    <text evidence="4">Homodimer.</text>
</comment>
<evidence type="ECO:0000256" key="10">
    <source>
        <dbReference type="ARBA" id="ARBA00047607"/>
    </source>
</evidence>
<accession>A0A0C1VL34</accession>
<feature type="domain" description="Ppx/GppA phosphatase N-terminal" evidence="11">
    <location>
        <begin position="25"/>
        <end position="307"/>
    </location>
</feature>
<evidence type="ECO:0000256" key="2">
    <source>
        <dbReference type="ARBA" id="ARBA00004202"/>
    </source>
</evidence>
<evidence type="ECO:0000259" key="11">
    <source>
        <dbReference type="Pfam" id="PF02541"/>
    </source>
</evidence>
<dbReference type="Gene3D" id="1.10.3210.10">
    <property type="entry name" value="Hypothetical protein af1432"/>
    <property type="match status" value="1"/>
</dbReference>
<dbReference type="Proteomes" id="UP000031586">
    <property type="component" value="Unassembled WGS sequence"/>
</dbReference>
<dbReference type="InterPro" id="IPR043129">
    <property type="entry name" value="ATPase_NBD"/>
</dbReference>
<keyword evidence="8" id="KW-0378">Hydrolase</keyword>
<dbReference type="RefSeq" id="WP_020194970.1">
    <property type="nucleotide sequence ID" value="NZ_BAOH01000010.1"/>
</dbReference>
<feature type="domain" description="Ppx/GppA phosphatase C-terminal" evidence="12">
    <location>
        <begin position="313"/>
        <end position="489"/>
    </location>
</feature>
<dbReference type="NCBIfam" id="TIGR03706">
    <property type="entry name" value="exo_poly_only"/>
    <property type="match status" value="1"/>
</dbReference>
<dbReference type="EC" id="3.6.1.11" evidence="5"/>
<dbReference type="SUPFAM" id="SSF109604">
    <property type="entry name" value="HD-domain/PDEase-like"/>
    <property type="match status" value="1"/>
</dbReference>
<reference evidence="13 14" key="1">
    <citation type="submission" date="2014-07" db="EMBL/GenBank/DDBJ databases">
        <title>Unique and conserved regions in Vibrio harveyi and related species in comparison with the shrimp pathogen Vibrio harveyi CAIM 1792.</title>
        <authorList>
            <person name="Espinoza-Valles I."/>
            <person name="Vora G."/>
            <person name="Leekitcharoenphon P."/>
            <person name="Ussery D."/>
            <person name="Hoj L."/>
            <person name="Gomez-Gil B."/>
        </authorList>
    </citation>
    <scope>NUCLEOTIDE SEQUENCE [LARGE SCALE GENOMIC DNA]</scope>
    <source>
        <strain evidence="14">CAIM 1854 / LMG 25443</strain>
    </source>
</reference>
<dbReference type="SUPFAM" id="SSF53067">
    <property type="entry name" value="Actin-like ATPase domain"/>
    <property type="match status" value="2"/>
</dbReference>
<evidence type="ECO:0000256" key="6">
    <source>
        <dbReference type="ARBA" id="ARBA00020416"/>
    </source>
</evidence>
<evidence type="ECO:0000256" key="4">
    <source>
        <dbReference type="ARBA" id="ARBA00011738"/>
    </source>
</evidence>